<sequence length="60" mass="6913">MRWSKEALNSKEFKTGLKKASEFDLTMAKVCLGIELKRGEKVKSKIAAVEKEIERRKKSE</sequence>
<comment type="caution">
    <text evidence="1">The sequence shown here is derived from an EMBL/GenBank/DDBJ whole genome shotgun (WGS) entry which is preliminary data.</text>
</comment>
<proteinExistence type="predicted"/>
<name>W6N5X2_CLOTY</name>
<gene>
    <name evidence="1" type="ORF">CTDIVETGP_1590</name>
</gene>
<organism evidence="1 2">
    <name type="scientific">Clostridium tyrobutyricum DIVETGP</name>
    <dbReference type="NCBI Taxonomy" id="1408889"/>
    <lineage>
        <taxon>Bacteria</taxon>
        <taxon>Bacillati</taxon>
        <taxon>Bacillota</taxon>
        <taxon>Clostridia</taxon>
        <taxon>Eubacteriales</taxon>
        <taxon>Clostridiaceae</taxon>
        <taxon>Clostridium</taxon>
    </lineage>
</organism>
<keyword evidence="2" id="KW-1185">Reference proteome</keyword>
<reference evidence="1 2" key="1">
    <citation type="journal article" date="2015" name="Genome Announc.">
        <title>Draft Genome Sequence of Clostridium tyrobutyricum Strain DIVETGP, Isolated from Cow's Milk for Grana Padano Production.</title>
        <authorList>
            <person name="Soggiu A."/>
            <person name="Piras C."/>
            <person name="Gaiarsa S."/>
            <person name="Sassera D."/>
            <person name="Roncada P."/>
            <person name="Bendixen E."/>
            <person name="Brasca M."/>
            <person name="Bonizzi L."/>
        </authorList>
    </citation>
    <scope>NUCLEOTIDE SEQUENCE [LARGE SCALE GENOMIC DNA]</scope>
    <source>
        <strain evidence="1 2">DIVETGP</strain>
    </source>
</reference>
<accession>W6N5X2</accession>
<dbReference type="GeneID" id="29419543"/>
<dbReference type="AlphaFoldDB" id="W6N5X2"/>
<evidence type="ECO:0000313" key="2">
    <source>
        <dbReference type="Proteomes" id="UP000019482"/>
    </source>
</evidence>
<dbReference type="EMBL" id="CBXI010000024">
    <property type="protein sequence ID" value="CDL91520.1"/>
    <property type="molecule type" value="Genomic_DNA"/>
</dbReference>
<protein>
    <submittedName>
        <fullName evidence="1">Uncharacterized protein</fullName>
    </submittedName>
</protein>
<dbReference type="RefSeq" id="WP_017895752.1">
    <property type="nucleotide sequence ID" value="NZ_CBXI010000024.1"/>
</dbReference>
<evidence type="ECO:0000313" key="1">
    <source>
        <dbReference type="EMBL" id="CDL91520.1"/>
    </source>
</evidence>
<dbReference type="Proteomes" id="UP000019482">
    <property type="component" value="Unassembled WGS sequence"/>
</dbReference>